<protein>
    <submittedName>
        <fullName evidence="3">Uncharacterized protein</fullName>
    </submittedName>
</protein>
<keyword evidence="2" id="KW-0812">Transmembrane</keyword>
<keyword evidence="2" id="KW-0472">Membrane</keyword>
<proteinExistence type="predicted"/>
<dbReference type="Proteomes" id="UP000199408">
    <property type="component" value="Unassembled WGS sequence"/>
</dbReference>
<evidence type="ECO:0000313" key="3">
    <source>
        <dbReference type="EMBL" id="SCG51001.1"/>
    </source>
</evidence>
<dbReference type="AlphaFoldDB" id="A0A1C5HZF3"/>
<gene>
    <name evidence="3" type="ORF">GA0070560_106259</name>
</gene>
<feature type="transmembrane region" description="Helical" evidence="2">
    <location>
        <begin position="184"/>
        <end position="204"/>
    </location>
</feature>
<dbReference type="RefSeq" id="WP_139131481.1">
    <property type="nucleotide sequence ID" value="NZ_FMDN01000006.1"/>
</dbReference>
<keyword evidence="2" id="KW-1133">Transmembrane helix</keyword>
<sequence length="553" mass="59640">MTDQTSSVPQPRPAPPPSAGATHPLSMSTATRHLVAGAYLDERFCRAALEEVYDQPRRAVAPSYGFDLGTVLAHCRRASSILLVRDAVIVGVFLLSLCVTGLIGIVVGGVLLAGTQSAVSTARLFRETLHRLTAGEPPRPYQIIRTAVTGTVGFAVASTCLLLLTTLVGGLAVSQFVEGGADSAVSDVAGMLIGTFMVTVLAGFGPPVTARVLRWHHAVQHGPAGRPAAPVLDARIEEIRRQQGGNTIVYSGYSPFVGSGPVLGTTNMALRMIRESEGFDDRTAEAQREYEQLPFVAEQLVGYVRDRLAPLGRASDPEHRLPGLTVTDHVFTVGTETTELALSTDGPTMMGIIRQPLDARRHYLACQVTSWKGELVTSVYVHFALQGRTLYLETATCALAPCRDEYRVVDDVRSLGPVPYLRAAWTGLAESPRVVAQAPVNLIRAGIRWVVRRVQDNHGVLPYGVDRGARVGVRELATLDEVRNDFQQQDVAKYREIITRRVVAATLDFLVTNGVDVTEFRQRANVLINSGVYAGGNIGAIGDIKDSFNPSTK</sequence>
<organism evidence="3 4">
    <name type="scientific">Micromonospora halophytica</name>
    <dbReference type="NCBI Taxonomy" id="47864"/>
    <lineage>
        <taxon>Bacteria</taxon>
        <taxon>Bacillati</taxon>
        <taxon>Actinomycetota</taxon>
        <taxon>Actinomycetes</taxon>
        <taxon>Micromonosporales</taxon>
        <taxon>Micromonosporaceae</taxon>
        <taxon>Micromonospora</taxon>
    </lineage>
</organism>
<reference evidence="4" key="1">
    <citation type="submission" date="2016-06" db="EMBL/GenBank/DDBJ databases">
        <authorList>
            <person name="Varghese N."/>
        </authorList>
    </citation>
    <scope>NUCLEOTIDE SEQUENCE [LARGE SCALE GENOMIC DNA]</scope>
    <source>
        <strain evidence="4">DSM 43171</strain>
    </source>
</reference>
<feature type="region of interest" description="Disordered" evidence="1">
    <location>
        <begin position="1"/>
        <end position="25"/>
    </location>
</feature>
<dbReference type="EMBL" id="FMDN01000006">
    <property type="protein sequence ID" value="SCG51001.1"/>
    <property type="molecule type" value="Genomic_DNA"/>
</dbReference>
<feature type="transmembrane region" description="Helical" evidence="2">
    <location>
        <begin position="87"/>
        <end position="113"/>
    </location>
</feature>
<evidence type="ECO:0000256" key="1">
    <source>
        <dbReference type="SAM" id="MobiDB-lite"/>
    </source>
</evidence>
<feature type="transmembrane region" description="Helical" evidence="2">
    <location>
        <begin position="147"/>
        <end position="172"/>
    </location>
</feature>
<evidence type="ECO:0000313" key="4">
    <source>
        <dbReference type="Proteomes" id="UP000199408"/>
    </source>
</evidence>
<dbReference type="STRING" id="47864.GA0070560_106259"/>
<keyword evidence="4" id="KW-1185">Reference proteome</keyword>
<dbReference type="OrthoDB" id="3078176at2"/>
<name>A0A1C5HZF3_9ACTN</name>
<accession>A0A1C5HZF3</accession>
<evidence type="ECO:0000256" key="2">
    <source>
        <dbReference type="SAM" id="Phobius"/>
    </source>
</evidence>